<sequence>MMCTDVFSRYWKLVLDCVQSFEGDTIRIHDETAEIIFPVDPLFSSAASSTQEDLCQRRALTFALALWTEFQSFSLDASIRTENHLSLRLGIAFGDIKLDIVGGVDARCKIVSAGEAVVLAWDLVARAMDNQIVAHTSIEAIKPHALFSTPYARIGKEGFLAERLFDEFRNSRDFVRLHQSENVYQPAQVHLMLRKMSSDLKFANNPDQRNEVTRRAIRRASSVFDDDYDEKSIEALSRFTPCPVVRQIVAGRHMPRLDPRQCTVISILAANGLGDFAVDKDRLALTEKIMLIVQHALSGGSGDLLHIKRESSDFLLVGYFSDESHRAASNALHVGLHIIKELDRLGIRTSIGLASGECYLGVVGDTTRSEPVLFGFVPQIATRLASRGLSVKRSFLLFEQSTFVRLPASLSTKFGTSEAFLAGFGETVQVFFPEIVIDPGSCRSKALPLAELGIDLAFSGGVRMVTVADALPSDVRRLLFHKARSNVVDQILGVTSSVEQAETVRQIFQYIAVMAAVSSDINTRVLRSILPPNFKDEDMQMTLDVLRNKLQILCKAGGNRFVVNNVETDVKPLYDTLMHFFKKDTHLELARAYEDDLSGPMGSYAAATEHQLQIMIGSHYAQSGPEHHMVACSYINKGLSKIERNPERVKRLSMRCFDLARSWQQTQLREAEDAAARAMFVVGMQDRDKGDLDRSFAAFVACLRCYHELEPLLGPKCDKRAACRLGTEFAPLSPDQDGCHCFSLQDSARIYLFVHSTDDIYAQMVHFRAVEVSTAYDALVMWPLSCAVLCGPDQSLRDLGVTLEVMTESTARASYRCEGEFHDEAKGGGKNQYMRLCISTRETAHLIFNSLTQLASISVKRKAQLAIRSASRTEITEEEKEASVSALAKETASASEKQSAFCLVQ</sequence>
<proteinExistence type="predicted"/>
<name>A0A2R5GGF2_9STRA</name>
<dbReference type="InParanoid" id="A0A2R5GGF2"/>
<organism evidence="2 3">
    <name type="scientific">Hondaea fermentalgiana</name>
    <dbReference type="NCBI Taxonomy" id="2315210"/>
    <lineage>
        <taxon>Eukaryota</taxon>
        <taxon>Sar</taxon>
        <taxon>Stramenopiles</taxon>
        <taxon>Bigyra</taxon>
        <taxon>Labyrinthulomycetes</taxon>
        <taxon>Thraustochytrida</taxon>
        <taxon>Thraustochytriidae</taxon>
        <taxon>Hondaea</taxon>
    </lineage>
</organism>
<comment type="caution">
    <text evidence="2">The sequence shown here is derived from an EMBL/GenBank/DDBJ whole genome shotgun (WGS) entry which is preliminary data.</text>
</comment>
<dbReference type="InterPro" id="IPR029787">
    <property type="entry name" value="Nucleotide_cyclase"/>
</dbReference>
<gene>
    <name evidence="2" type="ORF">FCC1311_062062</name>
</gene>
<evidence type="ECO:0000259" key="1">
    <source>
        <dbReference type="PROSITE" id="PS50125"/>
    </source>
</evidence>
<dbReference type="Gene3D" id="3.30.70.1230">
    <property type="entry name" value="Nucleotide cyclase"/>
    <property type="match status" value="2"/>
</dbReference>
<keyword evidence="3" id="KW-1185">Reference proteome</keyword>
<reference evidence="2 3" key="1">
    <citation type="submission" date="2017-12" db="EMBL/GenBank/DDBJ databases">
        <title>Sequencing, de novo assembly and annotation of complete genome of a new Thraustochytrid species, strain FCC1311.</title>
        <authorList>
            <person name="Sedici K."/>
            <person name="Godart F."/>
            <person name="Aiese Cigliano R."/>
            <person name="Sanseverino W."/>
            <person name="Barakat M."/>
            <person name="Ortet P."/>
            <person name="Marechal E."/>
            <person name="Cagnac O."/>
            <person name="Amato A."/>
        </authorList>
    </citation>
    <scope>NUCLEOTIDE SEQUENCE [LARGE SCALE GENOMIC DNA]</scope>
</reference>
<accession>A0A2R5GGF2</accession>
<dbReference type="InterPro" id="IPR001054">
    <property type="entry name" value="A/G_cyclase"/>
</dbReference>
<dbReference type="EMBL" id="BEYU01000068">
    <property type="protein sequence ID" value="GBG29986.1"/>
    <property type="molecule type" value="Genomic_DNA"/>
</dbReference>
<evidence type="ECO:0000313" key="3">
    <source>
        <dbReference type="Proteomes" id="UP000241890"/>
    </source>
</evidence>
<evidence type="ECO:0000313" key="2">
    <source>
        <dbReference type="EMBL" id="GBG29986.1"/>
    </source>
</evidence>
<feature type="domain" description="Guanylate cyclase" evidence="1">
    <location>
        <begin position="307"/>
        <end position="385"/>
    </location>
</feature>
<dbReference type="AlphaFoldDB" id="A0A2R5GGF2"/>
<protein>
    <recommendedName>
        <fullName evidence="1">Guanylate cyclase domain-containing protein</fullName>
    </recommendedName>
</protein>
<dbReference type="GO" id="GO:0009190">
    <property type="term" value="P:cyclic nucleotide biosynthetic process"/>
    <property type="evidence" value="ECO:0007669"/>
    <property type="project" value="InterPro"/>
</dbReference>
<dbReference type="GO" id="GO:0035556">
    <property type="term" value="P:intracellular signal transduction"/>
    <property type="evidence" value="ECO:0007669"/>
    <property type="project" value="InterPro"/>
</dbReference>
<dbReference type="SUPFAM" id="SSF55073">
    <property type="entry name" value="Nucleotide cyclase"/>
    <property type="match status" value="2"/>
</dbReference>
<dbReference type="PROSITE" id="PS50125">
    <property type="entry name" value="GUANYLATE_CYCLASE_2"/>
    <property type="match status" value="1"/>
</dbReference>
<dbReference type="Proteomes" id="UP000241890">
    <property type="component" value="Unassembled WGS sequence"/>
</dbReference>